<dbReference type="InterPro" id="IPR036318">
    <property type="entry name" value="FAD-bd_PCMH-like_sf"/>
</dbReference>
<keyword evidence="3 5" id="KW-0274">FAD</keyword>
<evidence type="ECO:0000256" key="3">
    <source>
        <dbReference type="ARBA" id="ARBA00022827"/>
    </source>
</evidence>
<dbReference type="InterPro" id="IPR004113">
    <property type="entry name" value="FAD-bd_oxidored_4_C"/>
</dbReference>
<comment type="cofactor">
    <cofactor evidence="5">
        <name>FAD</name>
        <dbReference type="ChEBI" id="CHEBI:57692"/>
    </cofactor>
</comment>
<proteinExistence type="inferred from homology"/>
<dbReference type="Pfam" id="PF01565">
    <property type="entry name" value="FAD_binding_4"/>
    <property type="match status" value="1"/>
</dbReference>
<feature type="site" description="Important for enzyme activity" evidence="6">
    <location>
        <position position="315"/>
    </location>
</feature>
<name>A0A4Y6PX11_PERCE</name>
<evidence type="ECO:0000256" key="4">
    <source>
        <dbReference type="PIRSR" id="PIRSR625650-1"/>
    </source>
</evidence>
<dbReference type="Gene3D" id="3.30.300.330">
    <property type="match status" value="1"/>
</dbReference>
<keyword evidence="2" id="KW-0285">Flavoprotein</keyword>
<feature type="domain" description="FAD-binding PCMH-type" evidence="7">
    <location>
        <begin position="94"/>
        <end position="280"/>
    </location>
</feature>
<dbReference type="PROSITE" id="PS51387">
    <property type="entry name" value="FAD_PCMH"/>
    <property type="match status" value="1"/>
</dbReference>
<reference evidence="8 9" key="1">
    <citation type="submission" date="2019-06" db="EMBL/GenBank/DDBJ databases">
        <title>Persicimonas caeni gen. nov., sp. nov., a predatory bacterium isolated from solar saltern.</title>
        <authorList>
            <person name="Wang S."/>
        </authorList>
    </citation>
    <scope>NUCLEOTIDE SEQUENCE [LARGE SCALE GENOMIC DNA]</scope>
    <source>
        <strain evidence="8 9">YN101</strain>
    </source>
</reference>
<organism evidence="8 9">
    <name type="scientific">Persicimonas caeni</name>
    <dbReference type="NCBI Taxonomy" id="2292766"/>
    <lineage>
        <taxon>Bacteria</taxon>
        <taxon>Deltaproteobacteria</taxon>
        <taxon>Bradymonadales</taxon>
        <taxon>Bradymonadaceae</taxon>
        <taxon>Persicimonas</taxon>
    </lineage>
</organism>
<evidence type="ECO:0000256" key="2">
    <source>
        <dbReference type="ARBA" id="ARBA00022630"/>
    </source>
</evidence>
<dbReference type="InterPro" id="IPR016169">
    <property type="entry name" value="FAD-bd_PCMH_sub2"/>
</dbReference>
<evidence type="ECO:0000256" key="5">
    <source>
        <dbReference type="PIRSR" id="PIRSR625650-3"/>
    </source>
</evidence>
<dbReference type="Gene3D" id="3.30.70.3450">
    <property type="match status" value="1"/>
</dbReference>
<dbReference type="EMBL" id="CP041186">
    <property type="protein sequence ID" value="QDG52846.1"/>
    <property type="molecule type" value="Genomic_DNA"/>
</dbReference>
<sequence>MSKREQSFWGWGYADKFPDDEGRKNLGSQVTAMLGFDEVELLEPPSLDDVELRPPRVEPPEALAAICSTDKRERTTHTYGKAYRDIVRGFRADFGEPPDFVAYPTSADDVRRVLDWASDEEVAVVPFGGGTSVVGGVETDVTNGASGSFRGVVSLDMRCMDRVLEVDKTSRAARIQAGATGPRLAEQLHEHDLSFRHYPQSYEFSTFGGWIATRAGGHYATRYTHIDDFIESVQMIAPAGEFQTRRLPASGAGPSPDALALGSEGALGVITEAWTRVHLRPRFRSKASVHFAEFEDAVRATREVVQSGLAPANLRLLDSREAMLNGVVFDGSNVLLVAFESPRVPTEPDLERALEICREFDGKLAGEPVHVDEHDKSPDSEAGGRWRSSFFEGPYLQNTMVSLGVIADTFETACTWDRFDTLHRRIITDVRDAMKRVCGAGFISCRFTHVYPDGPAPYYTFLAPAKVGSELEQWDEIKSAAAEAIADVGATITHHHAVGRTHKPWYKREVPELFQRGLQQVKESFDPKGVLNPGVLL</sequence>
<dbReference type="InterPro" id="IPR025650">
    <property type="entry name" value="Alkyl-DHAP_Synthase"/>
</dbReference>
<dbReference type="Gene3D" id="3.30.465.10">
    <property type="match status" value="1"/>
</dbReference>
<dbReference type="InterPro" id="IPR006094">
    <property type="entry name" value="Oxid_FAD_bind_N"/>
</dbReference>
<dbReference type="InterPro" id="IPR016166">
    <property type="entry name" value="FAD-bd_PCMH"/>
</dbReference>
<evidence type="ECO:0000313" key="9">
    <source>
        <dbReference type="Proteomes" id="UP000315995"/>
    </source>
</evidence>
<dbReference type="PANTHER" id="PTHR46568:SF1">
    <property type="entry name" value="ALKYLDIHYDROXYACETONEPHOSPHATE SYNTHASE, PEROXISOMAL"/>
    <property type="match status" value="1"/>
</dbReference>
<gene>
    <name evidence="8" type="ORF">FIV42_19470</name>
</gene>
<dbReference type="GO" id="GO:0008609">
    <property type="term" value="F:alkylglycerone-phosphate synthase activity"/>
    <property type="evidence" value="ECO:0007669"/>
    <property type="project" value="InterPro"/>
</dbReference>
<dbReference type="Gene3D" id="3.30.43.10">
    <property type="entry name" value="Uridine Diphospho-n-acetylenolpyruvylglucosamine Reductase, domain 2"/>
    <property type="match status" value="1"/>
</dbReference>
<dbReference type="SUPFAM" id="SSF55103">
    <property type="entry name" value="FAD-linked oxidases, C-terminal domain"/>
    <property type="match status" value="1"/>
</dbReference>
<dbReference type="GO" id="GO:0071949">
    <property type="term" value="F:FAD binding"/>
    <property type="evidence" value="ECO:0007669"/>
    <property type="project" value="InterPro"/>
</dbReference>
<dbReference type="RefSeq" id="WP_141199307.1">
    <property type="nucleotide sequence ID" value="NZ_CP041186.1"/>
</dbReference>
<accession>A0A5B8Y9W0</accession>
<dbReference type="Proteomes" id="UP000315995">
    <property type="component" value="Chromosome"/>
</dbReference>
<dbReference type="AlphaFoldDB" id="A0A4Y6PX11"/>
<keyword evidence="9" id="KW-1185">Reference proteome</keyword>
<feature type="binding site" evidence="5">
    <location>
        <begin position="264"/>
        <end position="270"/>
    </location>
    <ligand>
        <name>FAD</name>
        <dbReference type="ChEBI" id="CHEBI:57692"/>
    </ligand>
</feature>
<accession>A0A4Y6PX11</accession>
<dbReference type="InterPro" id="IPR016167">
    <property type="entry name" value="FAD-bd_PCMH_sub1"/>
</dbReference>
<evidence type="ECO:0000256" key="1">
    <source>
        <dbReference type="ARBA" id="ARBA00008000"/>
    </source>
</evidence>
<dbReference type="PANTHER" id="PTHR46568">
    <property type="entry name" value="ALKYLDIHYDROXYACETONEPHOSPHATE SYNTHASE, PEROXISOMAL"/>
    <property type="match status" value="1"/>
</dbReference>
<evidence type="ECO:0000313" key="8">
    <source>
        <dbReference type="EMBL" id="QDG52846.1"/>
    </source>
</evidence>
<dbReference type="Pfam" id="PF02913">
    <property type="entry name" value="FAD-oxidase_C"/>
    <property type="match status" value="1"/>
</dbReference>
<feature type="active site" description="Proton donor/acceptor" evidence="4">
    <location>
        <position position="458"/>
    </location>
</feature>
<protein>
    <submittedName>
        <fullName evidence="8">FAD-binding oxidoreductase</fullName>
    </submittedName>
</protein>
<evidence type="ECO:0000259" key="7">
    <source>
        <dbReference type="PROSITE" id="PS51387"/>
    </source>
</evidence>
<evidence type="ECO:0000256" key="6">
    <source>
        <dbReference type="PIRSR" id="PIRSR625650-4"/>
    </source>
</evidence>
<comment type="similarity">
    <text evidence="1">Belongs to the FAD-binding oxidoreductase/transferase type 4 family.</text>
</comment>
<feature type="binding site" evidence="5">
    <location>
        <begin position="126"/>
        <end position="132"/>
    </location>
    <ligand>
        <name>FAD</name>
        <dbReference type="ChEBI" id="CHEBI:57692"/>
    </ligand>
</feature>
<dbReference type="OrthoDB" id="9811557at2"/>
<dbReference type="GO" id="GO:0008610">
    <property type="term" value="P:lipid biosynthetic process"/>
    <property type="evidence" value="ECO:0007669"/>
    <property type="project" value="InterPro"/>
</dbReference>
<dbReference type="SUPFAM" id="SSF56176">
    <property type="entry name" value="FAD-binding/transporter-associated domain-like"/>
    <property type="match status" value="1"/>
</dbReference>
<dbReference type="InterPro" id="IPR016164">
    <property type="entry name" value="FAD-linked_Oxase-like_C"/>
</dbReference>